<proteinExistence type="predicted"/>
<dbReference type="SFLD" id="SFLDG01082">
    <property type="entry name" value="B12-binding_domain_containing"/>
    <property type="match status" value="1"/>
</dbReference>
<dbReference type="PROSITE" id="PS50926">
    <property type="entry name" value="TRAM"/>
    <property type="match status" value="1"/>
</dbReference>
<organism evidence="10 11">
    <name type="scientific">Fasciola gigantica</name>
    <name type="common">Giant liver fluke</name>
    <dbReference type="NCBI Taxonomy" id="46835"/>
    <lineage>
        <taxon>Eukaryota</taxon>
        <taxon>Metazoa</taxon>
        <taxon>Spiralia</taxon>
        <taxon>Lophotrochozoa</taxon>
        <taxon>Platyhelminthes</taxon>
        <taxon>Trematoda</taxon>
        <taxon>Digenea</taxon>
        <taxon>Plagiorchiida</taxon>
        <taxon>Echinostomata</taxon>
        <taxon>Echinostomatoidea</taxon>
        <taxon>Fasciolidae</taxon>
        <taxon>Fasciola</taxon>
    </lineage>
</organism>
<evidence type="ECO:0000256" key="2">
    <source>
        <dbReference type="ARBA" id="ARBA00022485"/>
    </source>
</evidence>
<dbReference type="NCBIfam" id="TIGR00089">
    <property type="entry name" value="MiaB/RimO family radical SAM methylthiotransferase"/>
    <property type="match status" value="1"/>
</dbReference>
<evidence type="ECO:0000259" key="9">
    <source>
        <dbReference type="PROSITE" id="PS51918"/>
    </source>
</evidence>
<keyword evidence="2" id="KW-0004">4Fe-4S</keyword>
<dbReference type="InterPro" id="IPR020612">
    <property type="entry name" value="Methylthiotransferase_CS"/>
</dbReference>
<dbReference type="PANTHER" id="PTHR43020:SF2">
    <property type="entry name" value="MITOCHONDRIAL TRNA METHYLTHIOTRANSFERASE CDK5RAP1"/>
    <property type="match status" value="1"/>
</dbReference>
<gene>
    <name evidence="10" type="ORF">FGIG_09435</name>
</gene>
<dbReference type="GO" id="GO:0051539">
    <property type="term" value="F:4 iron, 4 sulfur cluster binding"/>
    <property type="evidence" value="ECO:0007669"/>
    <property type="project" value="UniProtKB-KW"/>
</dbReference>
<reference evidence="10 11" key="1">
    <citation type="submission" date="2019-04" db="EMBL/GenBank/DDBJ databases">
        <title>Annotation for the trematode Fasciola gigantica.</title>
        <authorList>
            <person name="Choi Y.-J."/>
        </authorList>
    </citation>
    <scope>NUCLEOTIDE SEQUENCE [LARGE SCALE GENOMIC DNA]</scope>
    <source>
        <strain evidence="10">Uganda_cow_1</strain>
    </source>
</reference>
<dbReference type="FunFam" id="3.40.50.12160:FF:000003">
    <property type="entry name" value="CDK5 regulatory subunit-associated protein 1"/>
    <property type="match status" value="1"/>
</dbReference>
<feature type="domain" description="MTTase N-terminal" evidence="8">
    <location>
        <begin position="45"/>
        <end position="189"/>
    </location>
</feature>
<accession>A0A504Y959</accession>
<keyword evidence="3" id="KW-0949">S-adenosyl-L-methionine</keyword>
<dbReference type="InterPro" id="IPR005839">
    <property type="entry name" value="Methylthiotransferase"/>
</dbReference>
<dbReference type="OrthoDB" id="190098at2759"/>
<dbReference type="InterPro" id="IPR023404">
    <property type="entry name" value="rSAM_horseshoe"/>
</dbReference>
<dbReference type="InterPro" id="IPR058240">
    <property type="entry name" value="rSAM_sf"/>
</dbReference>
<dbReference type="InterPro" id="IPR006638">
    <property type="entry name" value="Elp3/MiaA/NifB-like_rSAM"/>
</dbReference>
<keyword evidence="4" id="KW-0479">Metal-binding</keyword>
<dbReference type="InterPro" id="IPR013848">
    <property type="entry name" value="Methylthiotransferase_N"/>
</dbReference>
<evidence type="ECO:0000256" key="6">
    <source>
        <dbReference type="ARBA" id="ARBA00023014"/>
    </source>
</evidence>
<evidence type="ECO:0000256" key="4">
    <source>
        <dbReference type="ARBA" id="ARBA00022723"/>
    </source>
</evidence>
<dbReference type="SFLD" id="SFLDG01061">
    <property type="entry name" value="methylthiotransferase"/>
    <property type="match status" value="1"/>
</dbReference>
<dbReference type="Pfam" id="PF01938">
    <property type="entry name" value="TRAM"/>
    <property type="match status" value="1"/>
</dbReference>
<comment type="caution">
    <text evidence="10">The sequence shown here is derived from an EMBL/GenBank/DDBJ whole genome shotgun (WGS) entry which is preliminary data.</text>
</comment>
<dbReference type="SFLD" id="SFLDF00413">
    <property type="entry name" value="CDK5RAP1"/>
    <property type="match status" value="1"/>
</dbReference>
<dbReference type="PANTHER" id="PTHR43020">
    <property type="entry name" value="CDK5 REGULATORY SUBUNIT-ASSOCIATED PROTEIN 1"/>
    <property type="match status" value="1"/>
</dbReference>
<dbReference type="GO" id="GO:0046872">
    <property type="term" value="F:metal ion binding"/>
    <property type="evidence" value="ECO:0007669"/>
    <property type="project" value="UniProtKB-KW"/>
</dbReference>
<evidence type="ECO:0000256" key="1">
    <source>
        <dbReference type="ARBA" id="ARBA00001966"/>
    </source>
</evidence>
<feature type="domain" description="Radical SAM core" evidence="9">
    <location>
        <begin position="228"/>
        <end position="484"/>
    </location>
</feature>
<evidence type="ECO:0000313" key="11">
    <source>
        <dbReference type="Proteomes" id="UP000316759"/>
    </source>
</evidence>
<dbReference type="AlphaFoldDB" id="A0A504Y959"/>
<dbReference type="SFLD" id="SFLDS00029">
    <property type="entry name" value="Radical_SAM"/>
    <property type="match status" value="2"/>
</dbReference>
<dbReference type="InterPro" id="IPR007197">
    <property type="entry name" value="rSAM"/>
</dbReference>
<dbReference type="GO" id="GO:0005739">
    <property type="term" value="C:mitochondrion"/>
    <property type="evidence" value="ECO:0007669"/>
    <property type="project" value="TreeGrafter"/>
</dbReference>
<dbReference type="Pfam" id="PF00919">
    <property type="entry name" value="UPF0004"/>
    <property type="match status" value="1"/>
</dbReference>
<sequence length="582" mass="64945">MLIKGYDFALVSLFMMKKVNRPQQALVSTVNGAQNKRRFTTQPGVHVFIEVYGCRMNQSDAEIARSIIHAAGFQEAQSVEQANTVLLMTCAIRESAELKIWKRLHHLRLLSIRKNLDLKLGVLGCMAERLKERLLSPNITSSQCDPPDSVGTFLKDVLNARPSCRPGADFVCGPDAYRDLPALIRGAHAGQYGASVALSLEETYADVTPVRRCQSVPESAEDLPAANGSLSPFAQISVMRGCDNMCTYCIVPFVRGRERSRSLRSIVDESKQLFNEGVKEITLLGQNVNSYCDRSKDALLNAESDEVTLTPGFRTVYRPKRGGRHFADLLDEVSQISPELRIRFTSPHPKDFPIEVLQLIAERANICSHLHLPAQSGSRAVLDRMGRGYTPEAYSNLVETVRKIIPDVALTSDFITGFCGETDADHEATVDLVRKVGYAFIFCYPFSMREKTRAYHRLVDDVPQEVKTRRFEELRQIGRQSSLAFNQSQIGRTQLILIEGISRRSSQFVYGRNDSNVKVIVPRLVTPSADVQNAPSTVTLNPGDYCVVKICNASSQTLHGHFMQTCAAASFDRTVWEHIKIQ</sequence>
<dbReference type="GO" id="GO:0035597">
    <property type="term" value="F:tRNA-2-methylthio-N(6)-dimethylallyladenosine(37) synthase activity"/>
    <property type="evidence" value="ECO:0007669"/>
    <property type="project" value="TreeGrafter"/>
</dbReference>
<dbReference type="Proteomes" id="UP000316759">
    <property type="component" value="Unassembled WGS sequence"/>
</dbReference>
<dbReference type="SUPFAM" id="SSF102114">
    <property type="entry name" value="Radical SAM enzymes"/>
    <property type="match status" value="1"/>
</dbReference>
<dbReference type="PROSITE" id="PS51449">
    <property type="entry name" value="MTTASE_N"/>
    <property type="match status" value="1"/>
</dbReference>
<dbReference type="Pfam" id="PF04055">
    <property type="entry name" value="Radical_SAM"/>
    <property type="match status" value="1"/>
</dbReference>
<evidence type="ECO:0000259" key="8">
    <source>
        <dbReference type="PROSITE" id="PS51449"/>
    </source>
</evidence>
<dbReference type="PROSITE" id="PS51918">
    <property type="entry name" value="RADICAL_SAM"/>
    <property type="match status" value="1"/>
</dbReference>
<keyword evidence="5" id="KW-0408">Iron</keyword>
<keyword evidence="11" id="KW-1185">Reference proteome</keyword>
<dbReference type="SMART" id="SM00729">
    <property type="entry name" value="Elp3"/>
    <property type="match status" value="1"/>
</dbReference>
<dbReference type="FunFam" id="3.80.30.20:FF:000001">
    <property type="entry name" value="tRNA-2-methylthio-N(6)-dimethylallyladenosine synthase 2"/>
    <property type="match status" value="1"/>
</dbReference>
<protein>
    <submittedName>
        <fullName evidence="10">Regulatory subunit-associated protein 1</fullName>
    </submittedName>
</protein>
<evidence type="ECO:0000259" key="7">
    <source>
        <dbReference type="PROSITE" id="PS50926"/>
    </source>
</evidence>
<evidence type="ECO:0000256" key="5">
    <source>
        <dbReference type="ARBA" id="ARBA00023004"/>
    </source>
</evidence>
<dbReference type="GO" id="GO:0005829">
    <property type="term" value="C:cytosol"/>
    <property type="evidence" value="ECO:0007669"/>
    <property type="project" value="TreeGrafter"/>
</dbReference>
<keyword evidence="6" id="KW-0411">Iron-sulfur</keyword>
<dbReference type="Gene3D" id="3.80.30.20">
    <property type="entry name" value="tm_1862 like domain"/>
    <property type="match status" value="1"/>
</dbReference>
<name>A0A504Y959_FASGI</name>
<dbReference type="PROSITE" id="PS01278">
    <property type="entry name" value="MTTASE_RADICAL"/>
    <property type="match status" value="1"/>
</dbReference>
<dbReference type="STRING" id="46835.A0A504Y959"/>
<dbReference type="InterPro" id="IPR038135">
    <property type="entry name" value="Methylthiotransferase_N_sf"/>
</dbReference>
<evidence type="ECO:0000313" key="10">
    <source>
        <dbReference type="EMBL" id="TPP56679.1"/>
    </source>
</evidence>
<dbReference type="EMBL" id="SUNJ01014201">
    <property type="protein sequence ID" value="TPP56679.1"/>
    <property type="molecule type" value="Genomic_DNA"/>
</dbReference>
<comment type="cofactor">
    <cofactor evidence="1">
        <name>[4Fe-4S] cluster</name>
        <dbReference type="ChEBI" id="CHEBI:49883"/>
    </cofactor>
</comment>
<dbReference type="InterPro" id="IPR002792">
    <property type="entry name" value="TRAM_dom"/>
</dbReference>
<feature type="domain" description="TRAM" evidence="7">
    <location>
        <begin position="487"/>
        <end position="564"/>
    </location>
</feature>
<evidence type="ECO:0000256" key="3">
    <source>
        <dbReference type="ARBA" id="ARBA00022691"/>
    </source>
</evidence>
<dbReference type="Gene3D" id="3.40.50.12160">
    <property type="entry name" value="Methylthiotransferase, N-terminal domain"/>
    <property type="match status" value="1"/>
</dbReference>